<gene>
    <name evidence="1" type="ORF">RMCFA_1988</name>
</gene>
<dbReference type="Proteomes" id="UP000069705">
    <property type="component" value="Unassembled WGS sequence"/>
</dbReference>
<evidence type="ECO:0008006" key="3">
    <source>
        <dbReference type="Google" id="ProtNLM"/>
    </source>
</evidence>
<comment type="caution">
    <text evidence="1">The sequence shown here is derived from an EMBL/GenBank/DDBJ whole genome shotgun (WGS) entry which is preliminary data.</text>
</comment>
<reference evidence="1 2" key="1">
    <citation type="journal article" date="2016" name="Genome Announc.">
        <title>Draft Genome Sequences of Five Rapidly Growing Mycobacterium Species, M. thermoresistibile, M. fortuitum subsp. acetamidolyticum, M. canariasense, M. brisbanense, and M. novocastrense.</title>
        <authorList>
            <person name="Katahira K."/>
            <person name="Ogura Y."/>
            <person name="Gotoh Y."/>
            <person name="Hayashi T."/>
        </authorList>
    </citation>
    <scope>NUCLEOTIDE SEQUENCE [LARGE SCALE GENOMIC DNA]</scope>
    <source>
        <strain evidence="1 2">JCM6368</strain>
    </source>
</reference>
<dbReference type="AlphaFoldDB" id="A0A100WP66"/>
<proteinExistence type="predicted"/>
<evidence type="ECO:0000313" key="1">
    <source>
        <dbReference type="EMBL" id="GAT01876.1"/>
    </source>
</evidence>
<protein>
    <recommendedName>
        <fullName evidence="3">TniQ protein</fullName>
    </recommendedName>
</protein>
<organism evidence="1 2">
    <name type="scientific">Mycolicibacterium fortuitum subsp. acetamidolyticum</name>
    <dbReference type="NCBI Taxonomy" id="144550"/>
    <lineage>
        <taxon>Bacteria</taxon>
        <taxon>Bacillati</taxon>
        <taxon>Actinomycetota</taxon>
        <taxon>Actinomycetes</taxon>
        <taxon>Mycobacteriales</taxon>
        <taxon>Mycobacteriaceae</taxon>
        <taxon>Mycolicibacterium</taxon>
    </lineage>
</organism>
<sequence length="271" mass="30025">MATNRAWPRGPRQQLPRTVTPFAWEAATCYTARLAHANHIGTYTLRGHVGESCGARPRSDWLAIVSGQPEQVIQTRLRGLAGDPAALKQNLRRPLCRRCMAGKGIREPVYCYLPAHLTVCHRHQRWIGPPAHTVDDQVDLQNFPAVMRAARTHHRLVHQHTETDLRAALGDARHMLIYWAHAEQRPAAAVLQGGLLARVSAYPEVIAVAATLLTAGRRAETLDTPAVTRVAMMLIGRINYRSAAGHVDVTPVEQWLRHRGLITGTEYAPTG</sequence>
<dbReference type="EMBL" id="BCSZ01000020">
    <property type="protein sequence ID" value="GAT01876.1"/>
    <property type="molecule type" value="Genomic_DNA"/>
</dbReference>
<dbReference type="RefSeq" id="WP_061263329.1">
    <property type="nucleotide sequence ID" value="NZ_BCSZ01000020.1"/>
</dbReference>
<name>A0A100WP66_MYCFO</name>
<accession>A0A100WP66</accession>
<reference evidence="2" key="2">
    <citation type="submission" date="2016-02" db="EMBL/GenBank/DDBJ databases">
        <title>Draft genome sequence of five rapidly growing Mycobacterium species.</title>
        <authorList>
            <person name="Katahira K."/>
            <person name="Gotou Y."/>
            <person name="Iida K."/>
            <person name="Ogura Y."/>
            <person name="Hayashi T."/>
        </authorList>
    </citation>
    <scope>NUCLEOTIDE SEQUENCE [LARGE SCALE GENOMIC DNA]</scope>
    <source>
        <strain evidence="2">JCM6368</strain>
    </source>
</reference>
<evidence type="ECO:0000313" key="2">
    <source>
        <dbReference type="Proteomes" id="UP000069705"/>
    </source>
</evidence>